<keyword evidence="2" id="KW-1185">Reference proteome</keyword>
<proteinExistence type="predicted"/>
<name>A0A4U6U5Q8_SETVI</name>
<dbReference type="Gramene" id="TKW10898">
    <property type="protein sequence ID" value="TKW10898"/>
    <property type="gene ID" value="SEVIR_6G198550v2"/>
</dbReference>
<dbReference type="AlphaFoldDB" id="A0A4U6U5Q8"/>
<reference evidence="1" key="1">
    <citation type="submission" date="2019-03" db="EMBL/GenBank/DDBJ databases">
        <title>WGS assembly of Setaria viridis.</title>
        <authorList>
            <person name="Huang P."/>
            <person name="Jenkins J."/>
            <person name="Grimwood J."/>
            <person name="Barry K."/>
            <person name="Healey A."/>
            <person name="Mamidi S."/>
            <person name="Sreedasyam A."/>
            <person name="Shu S."/>
            <person name="Feldman M."/>
            <person name="Wu J."/>
            <person name="Yu Y."/>
            <person name="Chen C."/>
            <person name="Johnson J."/>
            <person name="Rokhsar D."/>
            <person name="Baxter I."/>
            <person name="Schmutz J."/>
            <person name="Brutnell T."/>
            <person name="Kellogg E."/>
        </authorList>
    </citation>
    <scope>NUCLEOTIDE SEQUENCE [LARGE SCALE GENOMIC DNA]</scope>
</reference>
<evidence type="ECO:0000313" key="1">
    <source>
        <dbReference type="EMBL" id="TKW10898.1"/>
    </source>
</evidence>
<organism evidence="1 2">
    <name type="scientific">Setaria viridis</name>
    <name type="common">Green bristlegrass</name>
    <name type="synonym">Setaria italica subsp. viridis</name>
    <dbReference type="NCBI Taxonomy" id="4556"/>
    <lineage>
        <taxon>Eukaryota</taxon>
        <taxon>Viridiplantae</taxon>
        <taxon>Streptophyta</taxon>
        <taxon>Embryophyta</taxon>
        <taxon>Tracheophyta</taxon>
        <taxon>Spermatophyta</taxon>
        <taxon>Magnoliopsida</taxon>
        <taxon>Liliopsida</taxon>
        <taxon>Poales</taxon>
        <taxon>Poaceae</taxon>
        <taxon>PACMAD clade</taxon>
        <taxon>Panicoideae</taxon>
        <taxon>Panicodae</taxon>
        <taxon>Paniceae</taxon>
        <taxon>Cenchrinae</taxon>
        <taxon>Setaria</taxon>
    </lineage>
</organism>
<evidence type="ECO:0000313" key="2">
    <source>
        <dbReference type="Proteomes" id="UP000298652"/>
    </source>
</evidence>
<protein>
    <submittedName>
        <fullName evidence="1">Uncharacterized protein</fullName>
    </submittedName>
</protein>
<gene>
    <name evidence="1" type="ORF">SEVIR_6G198550v2</name>
</gene>
<dbReference type="EMBL" id="CM016557">
    <property type="protein sequence ID" value="TKW10898.1"/>
    <property type="molecule type" value="Genomic_DNA"/>
</dbReference>
<accession>A0A4U6U5Q8</accession>
<dbReference type="Proteomes" id="UP000298652">
    <property type="component" value="Chromosome 6"/>
</dbReference>
<sequence length="80" mass="9297">MARSTATCAASEAAARARLTVLVHSVDWWWHQMYGDVGSDIRRWHRGLTSRQDDTMDICKTTPNLYRDLIFLQKDPFKNL</sequence>